<sequence>MTLPDAELVAALPKADLHVHQEAGPRLDRVLARREGPPSYDWAAWRRRLLAELPPGPLRLGSLGSECPVPAELDDDEMFVARTVDILTEHARAGGCYVEVRCGGDSVLRDGFMELFRTAERQVRAEHPHLRAEALAVFADLTASPDYLARKADACIRARAEGLAGVDFISRRTAPTPTGRSPVGWRTGSPKRASASPCTQER</sequence>
<proteinExistence type="predicted"/>
<dbReference type="EMBL" id="JACBZH010000001">
    <property type="protein sequence ID" value="NYH93031.1"/>
    <property type="molecule type" value="Genomic_DNA"/>
</dbReference>
<protein>
    <recommendedName>
        <fullName evidence="4">Adenosine/AMP deaminase</fullName>
    </recommendedName>
</protein>
<evidence type="ECO:0000313" key="2">
    <source>
        <dbReference type="EMBL" id="NYH93031.1"/>
    </source>
</evidence>
<dbReference type="Gene3D" id="3.20.20.140">
    <property type="entry name" value="Metal-dependent hydrolases"/>
    <property type="match status" value="1"/>
</dbReference>
<name>A0A852ZIU0_9ACTN</name>
<organism evidence="2 3">
    <name type="scientific">Actinopolymorpha rutila</name>
    <dbReference type="NCBI Taxonomy" id="446787"/>
    <lineage>
        <taxon>Bacteria</taxon>
        <taxon>Bacillati</taxon>
        <taxon>Actinomycetota</taxon>
        <taxon>Actinomycetes</taxon>
        <taxon>Propionibacteriales</taxon>
        <taxon>Actinopolymorphaceae</taxon>
        <taxon>Actinopolymorpha</taxon>
    </lineage>
</organism>
<keyword evidence="3" id="KW-1185">Reference proteome</keyword>
<dbReference type="Proteomes" id="UP000579605">
    <property type="component" value="Unassembled WGS sequence"/>
</dbReference>
<feature type="region of interest" description="Disordered" evidence="1">
    <location>
        <begin position="171"/>
        <end position="202"/>
    </location>
</feature>
<evidence type="ECO:0000313" key="3">
    <source>
        <dbReference type="Proteomes" id="UP000579605"/>
    </source>
</evidence>
<reference evidence="2 3" key="1">
    <citation type="submission" date="2020-07" db="EMBL/GenBank/DDBJ databases">
        <title>Sequencing the genomes of 1000 actinobacteria strains.</title>
        <authorList>
            <person name="Klenk H.-P."/>
        </authorList>
    </citation>
    <scope>NUCLEOTIDE SEQUENCE [LARGE SCALE GENOMIC DNA]</scope>
    <source>
        <strain evidence="2 3">DSM 18448</strain>
    </source>
</reference>
<evidence type="ECO:0008006" key="4">
    <source>
        <dbReference type="Google" id="ProtNLM"/>
    </source>
</evidence>
<evidence type="ECO:0000256" key="1">
    <source>
        <dbReference type="SAM" id="MobiDB-lite"/>
    </source>
</evidence>
<comment type="caution">
    <text evidence="2">The sequence shown here is derived from an EMBL/GenBank/DDBJ whole genome shotgun (WGS) entry which is preliminary data.</text>
</comment>
<accession>A0A852ZIU0</accession>
<dbReference type="AlphaFoldDB" id="A0A852ZIU0"/>
<dbReference type="RefSeq" id="WP_238342554.1">
    <property type="nucleotide sequence ID" value="NZ_BAAARR010000031.1"/>
</dbReference>
<gene>
    <name evidence="2" type="ORF">F4554_005669</name>
</gene>